<evidence type="ECO:0000313" key="1">
    <source>
        <dbReference type="EMBL" id="RAH78374.1"/>
    </source>
</evidence>
<gene>
    <name evidence="1" type="ORF">BO86DRAFT_382151</name>
</gene>
<dbReference type="EMBL" id="KZ824827">
    <property type="protein sequence ID" value="RAH78374.1"/>
    <property type="molecule type" value="Genomic_DNA"/>
</dbReference>
<organism evidence="1 2">
    <name type="scientific">Aspergillus japonicus CBS 114.51</name>
    <dbReference type="NCBI Taxonomy" id="1448312"/>
    <lineage>
        <taxon>Eukaryota</taxon>
        <taxon>Fungi</taxon>
        <taxon>Dikarya</taxon>
        <taxon>Ascomycota</taxon>
        <taxon>Pezizomycotina</taxon>
        <taxon>Eurotiomycetes</taxon>
        <taxon>Eurotiomycetidae</taxon>
        <taxon>Eurotiales</taxon>
        <taxon>Aspergillaceae</taxon>
        <taxon>Aspergillus</taxon>
        <taxon>Aspergillus subgen. Circumdati</taxon>
    </lineage>
</organism>
<name>A0A8T8WRS8_ASPJA</name>
<reference evidence="1 2" key="1">
    <citation type="submission" date="2018-02" db="EMBL/GenBank/DDBJ databases">
        <title>The genomes of Aspergillus section Nigri reveals drivers in fungal speciation.</title>
        <authorList>
            <consortium name="DOE Joint Genome Institute"/>
            <person name="Vesth T.C."/>
            <person name="Nybo J."/>
            <person name="Theobald S."/>
            <person name="Brandl J."/>
            <person name="Frisvad J.C."/>
            <person name="Nielsen K.F."/>
            <person name="Lyhne E.K."/>
            <person name="Kogle M.E."/>
            <person name="Kuo A."/>
            <person name="Riley R."/>
            <person name="Clum A."/>
            <person name="Nolan M."/>
            <person name="Lipzen A."/>
            <person name="Salamov A."/>
            <person name="Henrissat B."/>
            <person name="Wiebenga A."/>
            <person name="De vries R.P."/>
            <person name="Grigoriev I.V."/>
            <person name="Mortensen U.H."/>
            <person name="Andersen M.R."/>
            <person name="Baker S.E."/>
        </authorList>
    </citation>
    <scope>NUCLEOTIDE SEQUENCE [LARGE SCALE GENOMIC DNA]</scope>
    <source>
        <strain evidence="1 2">CBS 114.51</strain>
    </source>
</reference>
<dbReference type="RefSeq" id="XP_025524268.1">
    <property type="nucleotide sequence ID" value="XM_025670800.1"/>
</dbReference>
<dbReference type="AlphaFoldDB" id="A0A8T8WRS8"/>
<dbReference type="Proteomes" id="UP000249497">
    <property type="component" value="Unassembled WGS sequence"/>
</dbReference>
<dbReference type="OrthoDB" id="10553836at2759"/>
<evidence type="ECO:0000313" key="2">
    <source>
        <dbReference type="Proteomes" id="UP000249497"/>
    </source>
</evidence>
<sequence>MYSDLFDRGPANGYFFTFKICEAGDPESTDWGYYEEKLELKFFNERLARPEAGPFFGCILSGSYAQFYKEVACDEYSHFHCICKCELEGRLTLHVVKDRWLIDLWGFDRVIHEICAIR</sequence>
<keyword evidence="2" id="KW-1185">Reference proteome</keyword>
<protein>
    <submittedName>
        <fullName evidence="1">Uncharacterized protein</fullName>
    </submittedName>
</protein>
<dbReference type="GeneID" id="37174492"/>
<accession>A0A8T8WRS8</accession>
<proteinExistence type="predicted"/>